<protein>
    <submittedName>
        <fullName evidence="2">Uncharacterized protein</fullName>
    </submittedName>
</protein>
<accession>A0A517SWD0</accession>
<feature type="chain" id="PRO_5021730633" evidence="1">
    <location>
        <begin position="45"/>
        <end position="933"/>
    </location>
</feature>
<reference evidence="2 3" key="1">
    <citation type="submission" date="2019-02" db="EMBL/GenBank/DDBJ databases">
        <title>Deep-cultivation of Planctomycetes and their phenomic and genomic characterization uncovers novel biology.</title>
        <authorList>
            <person name="Wiegand S."/>
            <person name="Jogler M."/>
            <person name="Boedeker C."/>
            <person name="Pinto D."/>
            <person name="Vollmers J."/>
            <person name="Rivas-Marin E."/>
            <person name="Kohn T."/>
            <person name="Peeters S.H."/>
            <person name="Heuer A."/>
            <person name="Rast P."/>
            <person name="Oberbeckmann S."/>
            <person name="Bunk B."/>
            <person name="Jeske O."/>
            <person name="Meyerdierks A."/>
            <person name="Storesund J.E."/>
            <person name="Kallscheuer N."/>
            <person name="Luecker S."/>
            <person name="Lage O.M."/>
            <person name="Pohl T."/>
            <person name="Merkel B.J."/>
            <person name="Hornburger P."/>
            <person name="Mueller R.-W."/>
            <person name="Bruemmer F."/>
            <person name="Labrenz M."/>
            <person name="Spormann A.M."/>
            <person name="Op den Camp H."/>
            <person name="Overmann J."/>
            <person name="Amann R."/>
            <person name="Jetten M.S.M."/>
            <person name="Mascher T."/>
            <person name="Medema M.H."/>
            <person name="Devos D.P."/>
            <person name="Kaster A.-K."/>
            <person name="Ovreas L."/>
            <person name="Rohde M."/>
            <person name="Galperin M.Y."/>
            <person name="Jogler C."/>
        </authorList>
    </citation>
    <scope>NUCLEOTIDE SEQUENCE [LARGE SCALE GENOMIC DNA]</scope>
    <source>
        <strain evidence="2 3">SV_7m_r</strain>
    </source>
</reference>
<organism evidence="2 3">
    <name type="scientific">Stieleria bergensis</name>
    <dbReference type="NCBI Taxonomy" id="2528025"/>
    <lineage>
        <taxon>Bacteria</taxon>
        <taxon>Pseudomonadati</taxon>
        <taxon>Planctomycetota</taxon>
        <taxon>Planctomycetia</taxon>
        <taxon>Pirellulales</taxon>
        <taxon>Pirellulaceae</taxon>
        <taxon>Stieleria</taxon>
    </lineage>
</organism>
<proteinExistence type="predicted"/>
<feature type="signal peptide" evidence="1">
    <location>
        <begin position="1"/>
        <end position="44"/>
    </location>
</feature>
<dbReference type="EMBL" id="CP036272">
    <property type="protein sequence ID" value="QDT60442.1"/>
    <property type="molecule type" value="Genomic_DNA"/>
</dbReference>
<keyword evidence="3" id="KW-1185">Reference proteome</keyword>
<evidence type="ECO:0000313" key="2">
    <source>
        <dbReference type="EMBL" id="QDT60442.1"/>
    </source>
</evidence>
<evidence type="ECO:0000256" key="1">
    <source>
        <dbReference type="SAM" id="SignalP"/>
    </source>
</evidence>
<evidence type="ECO:0000313" key="3">
    <source>
        <dbReference type="Proteomes" id="UP000315003"/>
    </source>
</evidence>
<dbReference type="Proteomes" id="UP000315003">
    <property type="component" value="Chromosome"/>
</dbReference>
<dbReference type="RefSeq" id="WP_145273153.1">
    <property type="nucleotide sequence ID" value="NZ_CP036272.1"/>
</dbReference>
<gene>
    <name evidence="2" type="ORF">SV7mr_29650</name>
</gene>
<dbReference type="OrthoDB" id="285961at2"/>
<dbReference type="AlphaFoldDB" id="A0A517SWD0"/>
<name>A0A517SWD0_9BACT</name>
<keyword evidence="1" id="KW-0732">Signal</keyword>
<sequence precursor="true">MKRIPRVAPRWARSLGTKRNQNRHVITHAFVLLMLMLSAQVAHAQLFDSLDSYPPRWRLDTSDCRARVTEHKNVISGGIDEGGFESLRFEAGLGSRAIFIYPIEPTYPLNDLVARLAVQSARSGAKIGLRIRFPNLRAADGQRSQSIVVYGTSYSQSGRFQTIGVGQVESQIGIRRAQLRAQYGAEVDLGGAFVDAVVINGYCGPGETTLHLDNLHIEGMVPLKQSTKQRLDIQPIGPANQPAVAKATLASSSAARRGKLAAFSQKKIVKVLEYQGEPLQWLRSLGFDGILLSQPPTAEILSEAIQTQIAVYAPPPASPDPALERLLDPVVAWYLGGGVALDRSRVTQAAATLATLDAMPERWHRPVIISPVESWSSYASLADGLVLPTAPRRFSISGTQSANEQHRIVNRLTGQTNLAISIDSSSAEPLASMNQSLRETVGAPDVGNFRWQAMYVQVMEALQHSPRAILFRSKRSLVSGTPFSQQRSMALSYINRMIEALSPWISTAERSSSYRVEGARYHCATLAEHPYQILLLTSQQRVGDQVTAASDEPLRIHLPSERMKGVAWRLTDFSTQRLSFQQTSGAAVLELDSPDVVELIVISNDPAIAARLNRSFAPQASRAAADRWQLAREHVQQVVQDWKFAVSAGACRELMPLEVTSNAETLIQRAETHYRSQQWEPTLRLSRLADGNALQISQLLTQGLIAEHLATFDVDRNTGQQTTATDLLPRLFSCPPLDEGRPGLYVTWSPMLSRLGWSQNLIASGGLDRPQVLSEGQWTFAKRQLDRAEANVQWINRGYHSGAGALRLDAHSLTGQSMGGGYEGTISILASPPVELSADQSFRIDVKVRTIGFGDPYQGLLVYDSISGQEMGVLVNDQPGWTTVRLYRHNETKRNLRVMFEVIGDGEAYIDDVKVRVWNPEPLIPLPFQPITP</sequence>